<reference evidence="2 3" key="1">
    <citation type="submission" date="2022-08" db="EMBL/GenBank/DDBJ databases">
        <title>Bacterial and archaeal communities from various locations to study Microbial Dark Matter (Phase II).</title>
        <authorList>
            <person name="Stepanauskas R."/>
        </authorList>
    </citation>
    <scope>NUCLEOTIDE SEQUENCE [LARGE SCALE GENOMIC DNA]</scope>
    <source>
        <strain evidence="2 3">PD1</strain>
    </source>
</reference>
<name>A0ABT2ETC0_9BACT</name>
<organism evidence="2 3">
    <name type="scientific">Candidatus Fervidibacter sacchari</name>
    <dbReference type="NCBI Taxonomy" id="1448929"/>
    <lineage>
        <taxon>Bacteria</taxon>
        <taxon>Candidatus Fervidibacterota</taxon>
        <taxon>Candidatus Fervidibacter</taxon>
    </lineage>
</organism>
<dbReference type="RefSeq" id="WP_259102093.1">
    <property type="nucleotide sequence ID" value="NZ_CP130454.1"/>
</dbReference>
<keyword evidence="2" id="KW-0067">ATP-binding</keyword>
<feature type="domain" description="Endonuclease GajA/Old nuclease/RecF-like AAA" evidence="1">
    <location>
        <begin position="197"/>
        <end position="241"/>
    </location>
</feature>
<dbReference type="InterPro" id="IPR051396">
    <property type="entry name" value="Bact_Antivir_Def_Nuclease"/>
</dbReference>
<protein>
    <submittedName>
        <fullName evidence="2">Energy-coupling factor transporter ATP-binding protein EcfA2</fullName>
    </submittedName>
</protein>
<evidence type="ECO:0000313" key="2">
    <source>
        <dbReference type="EMBL" id="MCS3921182.1"/>
    </source>
</evidence>
<dbReference type="EMBL" id="JANUCP010000010">
    <property type="protein sequence ID" value="MCS3921182.1"/>
    <property type="molecule type" value="Genomic_DNA"/>
</dbReference>
<feature type="domain" description="Endonuclease GajA/Old nuclease/RecF-like AAA" evidence="1">
    <location>
        <begin position="1"/>
        <end position="83"/>
    </location>
</feature>
<dbReference type="PANTHER" id="PTHR43581:SF4">
    <property type="entry name" value="ATP_GTP PHOSPHATASE"/>
    <property type="match status" value="1"/>
</dbReference>
<sequence>MITKLELENWRGIKRGVIDGFRQINVLVGRNNSGKSSILDAILFLHPDWLRLLLTRRPKHGTVDFVFVGQKKAQVKAHTDFEIVVGSIEDGSVMKYGSSFDKLVLIDDRQLSEPNLDEWYAQLLAREQRLDKEWIRLVNETYGLCVEYLTRMKFPDSESPERLVAVLGEPENRAVAVEWLGDGVRLGMTILAAGLATKGGIMLLEEPENHQHPSALFALAKSLVKLSKEHSNQIFTTTHSREWMRALLKAATELEFVEALKFFHLQLSPDGNLWVRSLDAPDAQVLEDIGYDLRFDYEFASPPQKAE</sequence>
<comment type="caution">
    <text evidence="2">The sequence shown here is derived from an EMBL/GenBank/DDBJ whole genome shotgun (WGS) entry which is preliminary data.</text>
</comment>
<dbReference type="GO" id="GO:0005524">
    <property type="term" value="F:ATP binding"/>
    <property type="evidence" value="ECO:0007669"/>
    <property type="project" value="UniProtKB-KW"/>
</dbReference>
<keyword evidence="2" id="KW-0547">Nucleotide-binding</keyword>
<proteinExistence type="predicted"/>
<keyword evidence="3" id="KW-1185">Reference proteome</keyword>
<dbReference type="InterPro" id="IPR041685">
    <property type="entry name" value="AAA_GajA/Old/RecF-like"/>
</dbReference>
<dbReference type="Pfam" id="PF13175">
    <property type="entry name" value="AAA_15"/>
    <property type="match status" value="2"/>
</dbReference>
<evidence type="ECO:0000259" key="1">
    <source>
        <dbReference type="Pfam" id="PF13175"/>
    </source>
</evidence>
<dbReference type="PANTHER" id="PTHR43581">
    <property type="entry name" value="ATP/GTP PHOSPHATASE"/>
    <property type="match status" value="1"/>
</dbReference>
<accession>A0ABT2ETC0</accession>
<gene>
    <name evidence="2" type="ORF">M2350_003628</name>
</gene>
<dbReference type="InterPro" id="IPR027417">
    <property type="entry name" value="P-loop_NTPase"/>
</dbReference>
<evidence type="ECO:0000313" key="3">
    <source>
        <dbReference type="Proteomes" id="UP001204798"/>
    </source>
</evidence>
<dbReference type="Gene3D" id="3.40.50.300">
    <property type="entry name" value="P-loop containing nucleotide triphosphate hydrolases"/>
    <property type="match status" value="2"/>
</dbReference>
<dbReference type="SUPFAM" id="SSF52540">
    <property type="entry name" value="P-loop containing nucleoside triphosphate hydrolases"/>
    <property type="match status" value="1"/>
</dbReference>
<dbReference type="Proteomes" id="UP001204798">
    <property type="component" value="Unassembled WGS sequence"/>
</dbReference>